<feature type="repeat" description="TSP type-3" evidence="10">
    <location>
        <begin position="718"/>
        <end position="753"/>
    </location>
</feature>
<dbReference type="EMBL" id="JACMRX010000001">
    <property type="protein sequence ID" value="KAF7998063.1"/>
    <property type="molecule type" value="Genomic_DNA"/>
</dbReference>
<dbReference type="InterPro" id="IPR017897">
    <property type="entry name" value="Thrombospondin_3_rpt"/>
</dbReference>
<evidence type="ECO:0000256" key="7">
    <source>
        <dbReference type="ARBA" id="ARBA00023157"/>
    </source>
</evidence>
<evidence type="ECO:0000256" key="4">
    <source>
        <dbReference type="ARBA" id="ARBA00022737"/>
    </source>
</evidence>
<proteinExistence type="inferred from homology"/>
<dbReference type="InterPro" id="IPR049883">
    <property type="entry name" value="NOTCH1_EGF-like"/>
</dbReference>
<dbReference type="FunFam" id="2.60.120.200:FF:000002">
    <property type="entry name" value="Thrombospondin 3"/>
    <property type="match status" value="1"/>
</dbReference>
<gene>
    <name evidence="14" type="ORF">HCN44_009461</name>
</gene>
<keyword evidence="2 9" id="KW-0245">EGF-like domain</keyword>
<reference evidence="14 15" key="1">
    <citation type="submission" date="2020-08" db="EMBL/GenBank/DDBJ databases">
        <title>Aphidius gifuensis genome sequencing and assembly.</title>
        <authorList>
            <person name="Du Z."/>
        </authorList>
    </citation>
    <scope>NUCLEOTIDE SEQUENCE [LARGE SCALE GENOMIC DNA]</scope>
    <source>
        <strain evidence="14">YNYX2018</strain>
        <tissue evidence="14">Adults</tissue>
    </source>
</reference>
<dbReference type="Pfam" id="PF02412">
    <property type="entry name" value="TSP_3"/>
    <property type="match status" value="7"/>
</dbReference>
<dbReference type="InterPro" id="IPR000742">
    <property type="entry name" value="EGF"/>
</dbReference>
<dbReference type="PROSITE" id="PS01187">
    <property type="entry name" value="EGF_CA"/>
    <property type="match status" value="1"/>
</dbReference>
<evidence type="ECO:0000256" key="3">
    <source>
        <dbReference type="ARBA" id="ARBA00022729"/>
    </source>
</evidence>
<dbReference type="InterPro" id="IPR028974">
    <property type="entry name" value="TSP_type-3_rpt"/>
</dbReference>
<evidence type="ECO:0000256" key="9">
    <source>
        <dbReference type="PROSITE-ProRule" id="PRU00076"/>
    </source>
</evidence>
<dbReference type="Pfam" id="PF05735">
    <property type="entry name" value="TSP_C"/>
    <property type="match status" value="1"/>
</dbReference>
<feature type="domain" description="EGF-like" evidence="12">
    <location>
        <begin position="406"/>
        <end position="449"/>
    </location>
</feature>
<feature type="domain" description="TSP C-terminal" evidence="13">
    <location>
        <begin position="793"/>
        <end position="1007"/>
    </location>
</feature>
<dbReference type="FunFam" id="4.10.1080.10:FF:000001">
    <property type="entry name" value="Thrombospondin 3"/>
    <property type="match status" value="1"/>
</dbReference>
<evidence type="ECO:0000256" key="6">
    <source>
        <dbReference type="ARBA" id="ARBA00022889"/>
    </source>
</evidence>
<feature type="domain" description="EGF-like" evidence="12">
    <location>
        <begin position="364"/>
        <end position="405"/>
    </location>
</feature>
<feature type="repeat" description="TSP type-3" evidence="10">
    <location>
        <begin position="621"/>
        <end position="656"/>
    </location>
</feature>
<dbReference type="PANTHER" id="PTHR10199:SF100">
    <property type="entry name" value="THROMBOSPONDIN, ISOFORM A"/>
    <property type="match status" value="1"/>
</dbReference>
<dbReference type="PANTHER" id="PTHR10199">
    <property type="entry name" value="THROMBOSPONDIN"/>
    <property type="match status" value="1"/>
</dbReference>
<dbReference type="GO" id="GO:0005509">
    <property type="term" value="F:calcium ion binding"/>
    <property type="evidence" value="ECO:0007669"/>
    <property type="project" value="UniProtKB-UniRule"/>
</dbReference>
<dbReference type="SUPFAM" id="SSF103647">
    <property type="entry name" value="TSP type-3 repeat"/>
    <property type="match status" value="3"/>
</dbReference>
<dbReference type="SMART" id="SM00181">
    <property type="entry name" value="EGF"/>
    <property type="match status" value="6"/>
</dbReference>
<dbReference type="InterPro" id="IPR001881">
    <property type="entry name" value="EGF-like_Ca-bd_dom"/>
</dbReference>
<keyword evidence="5 10" id="KW-0106">Calcium</keyword>
<dbReference type="SMART" id="SM00179">
    <property type="entry name" value="EGF_CA"/>
    <property type="match status" value="5"/>
</dbReference>
<evidence type="ECO:0000256" key="1">
    <source>
        <dbReference type="ARBA" id="ARBA00009456"/>
    </source>
</evidence>
<feature type="repeat" description="TSP type-3" evidence="10">
    <location>
        <begin position="559"/>
        <end position="594"/>
    </location>
</feature>
<dbReference type="InterPro" id="IPR013320">
    <property type="entry name" value="ConA-like_dom_sf"/>
</dbReference>
<keyword evidence="6" id="KW-0130">Cell adhesion</keyword>
<dbReference type="InterPro" id="IPR003367">
    <property type="entry name" value="Thrombospondin_3-like_rpt"/>
</dbReference>
<dbReference type="Gene3D" id="2.60.120.200">
    <property type="match status" value="1"/>
</dbReference>
<dbReference type="GO" id="GO:0007155">
    <property type="term" value="P:cell adhesion"/>
    <property type="evidence" value="ECO:0007669"/>
    <property type="project" value="UniProtKB-KW"/>
</dbReference>
<evidence type="ECO:0008006" key="16">
    <source>
        <dbReference type="Google" id="ProtNLM"/>
    </source>
</evidence>
<dbReference type="PROSITE" id="PS51236">
    <property type="entry name" value="TSP_CTER"/>
    <property type="match status" value="1"/>
</dbReference>
<dbReference type="GO" id="GO:0005576">
    <property type="term" value="C:extracellular region"/>
    <property type="evidence" value="ECO:0007669"/>
    <property type="project" value="InterPro"/>
</dbReference>
<dbReference type="CDD" id="cd16081">
    <property type="entry name" value="TSPcc_insect"/>
    <property type="match status" value="1"/>
</dbReference>
<evidence type="ECO:0000313" key="14">
    <source>
        <dbReference type="EMBL" id="KAF7998063.1"/>
    </source>
</evidence>
<dbReference type="FunFam" id="2.10.25.10:FF:000232">
    <property type="entry name" value="thrombospondin-3 isoform X1"/>
    <property type="match status" value="1"/>
</dbReference>
<dbReference type="CDD" id="cd00054">
    <property type="entry name" value="EGF_CA"/>
    <property type="match status" value="3"/>
</dbReference>
<dbReference type="Gene3D" id="4.10.1080.10">
    <property type="entry name" value="TSP type-3 repeat"/>
    <property type="match status" value="3"/>
</dbReference>
<dbReference type="OrthoDB" id="14563at2759"/>
<evidence type="ECO:0000256" key="5">
    <source>
        <dbReference type="ARBA" id="ARBA00022837"/>
    </source>
</evidence>
<evidence type="ECO:0000256" key="10">
    <source>
        <dbReference type="PROSITE-ProRule" id="PRU00634"/>
    </source>
</evidence>
<evidence type="ECO:0000256" key="11">
    <source>
        <dbReference type="SAM" id="MobiDB-lite"/>
    </source>
</evidence>
<feature type="disulfide bond" evidence="9">
    <location>
        <begin position="373"/>
        <end position="390"/>
    </location>
</feature>
<dbReference type="InterPro" id="IPR018097">
    <property type="entry name" value="EGF_Ca-bd_CS"/>
</dbReference>
<feature type="domain" description="EGF-like" evidence="12">
    <location>
        <begin position="324"/>
        <end position="363"/>
    </location>
</feature>
<name>A0A834Y6K0_APHGI</name>
<comment type="similarity">
    <text evidence="1">Belongs to the thrombospondin family.</text>
</comment>
<dbReference type="Gene3D" id="2.10.25.10">
    <property type="entry name" value="Laminin"/>
    <property type="match status" value="5"/>
</dbReference>
<dbReference type="Proteomes" id="UP000639338">
    <property type="component" value="Unassembled WGS sequence"/>
</dbReference>
<organism evidence="14 15">
    <name type="scientific">Aphidius gifuensis</name>
    <name type="common">Parasitoid wasp</name>
    <dbReference type="NCBI Taxonomy" id="684658"/>
    <lineage>
        <taxon>Eukaryota</taxon>
        <taxon>Metazoa</taxon>
        <taxon>Ecdysozoa</taxon>
        <taxon>Arthropoda</taxon>
        <taxon>Hexapoda</taxon>
        <taxon>Insecta</taxon>
        <taxon>Pterygota</taxon>
        <taxon>Neoptera</taxon>
        <taxon>Endopterygota</taxon>
        <taxon>Hymenoptera</taxon>
        <taxon>Apocrita</taxon>
        <taxon>Ichneumonoidea</taxon>
        <taxon>Braconidae</taxon>
        <taxon>Aphidiinae</taxon>
        <taxon>Aphidius</taxon>
    </lineage>
</organism>
<feature type="compositionally biased region" description="Acidic residues" evidence="11">
    <location>
        <begin position="559"/>
        <end position="572"/>
    </location>
</feature>
<dbReference type="SUPFAM" id="SSF49899">
    <property type="entry name" value="Concanavalin A-like lectins/glucanases"/>
    <property type="match status" value="1"/>
</dbReference>
<dbReference type="AlphaFoldDB" id="A0A834Y6K0"/>
<evidence type="ECO:0000259" key="13">
    <source>
        <dbReference type="PROSITE" id="PS51236"/>
    </source>
</evidence>
<dbReference type="Pfam" id="PF07645">
    <property type="entry name" value="EGF_CA"/>
    <property type="match status" value="2"/>
</dbReference>
<protein>
    <recommendedName>
        <fullName evidence="16">Thrombospondin</fullName>
    </recommendedName>
</protein>
<evidence type="ECO:0000256" key="2">
    <source>
        <dbReference type="ARBA" id="ARBA00022536"/>
    </source>
</evidence>
<dbReference type="FunFam" id="4.10.1080.10:FF:000002">
    <property type="entry name" value="Thrombospondin 3"/>
    <property type="match status" value="1"/>
</dbReference>
<keyword evidence="15" id="KW-1185">Reference proteome</keyword>
<dbReference type="PROSITE" id="PS50026">
    <property type="entry name" value="EGF_3"/>
    <property type="match status" value="3"/>
</dbReference>
<sequence>MDHRVVALTVLFATFSIFSTFAIIHDDALTRNLEDALHDDQFAIIVSHLKLKKINYGTNTETLFAVKDTEPKTKFLLMFNHQQNRVILETVENKINGREDLQIESLNITEPMKNIIFIIHQNEFNSKIDVYVDCLNIGQLPLKKTLKDLMGQKIEDSIIQVFREKKIRTKIYRESRIRDAWEREGCELSLLDDFAYHMETTPANSIRVRRRGDIPSNVHTLDDLNCVGDQQLVKTLNELIEFTKRIWAELERNTQETRHVKKLIEDCSACKPEFFIATTPAPPRPSCNFQSPCYPGARCDDSDGTPRCLSCPRGYDGDGITCNRIRTCSDNPCYPGVRCQDLGNGYRCSRCPAGFTGNGEHCEHLRGCDTNPCHANVACHPQPDAPYYRCGQCPHGYNGNGISCQPVDECDLRNPCDPRLQCTNTPGISPGYRCDPCPAGYIGNKTRCVDINECEDGQNAACVANSECINTEGSFRCGPCNYGFIGNQTFGCQSINICQDRITICDKRADCICIGPNQYVCQCHVGWAGDGFTCGIDSDNDGHADLVDNCPSVSNSGQEDADNDGTGDACDNDSDKDGVLNIPDNCPLTYNPQQQDTDNGGPDGVGDVCDNCPKIPNPHQEDSDGDGVGDACDNDKDNDGILNHEDNCPSKKNEEQEDTDGDGIGDACDNCIDVPNTNQNDEDGDGVGDDCDTGRDRDKDGVQDDIDNCPDIANAQQIDTDNDGYGNECDNDIDDDGIPNNIDNCILTYNPKQECTNGGIYGDACTIDYDQDKVPDRYDNCPNNSQIWSTDFREYQTIALDPEGVAQTDPKWQIHHNGSEIVQTANSDPGIAIGKAKFTGVEFEGTFYVNTDIDDDYVGFVFSYQSNRKFYAVMWKKTAQTYWRASPFRAVAEPGVQLKLVDSETGPGKIMRNSLWHTGDRDNQVKLLWKDPKNIGWKEKTPYRWRLIHTPKIGLIRLWIHQGRNLIVDSGNVYDSVLKGGQLGVFCFSQEMIIWSNLYYKCSDTVPAMVYDELSDENKRLVHKDSSGYYNQSSRS</sequence>
<comment type="caution">
    <text evidence="9">Lacks conserved residue(s) required for the propagation of feature annotation.</text>
</comment>
<comment type="caution">
    <text evidence="14">The sequence shown here is derived from an EMBL/GenBank/DDBJ whole genome shotgun (WGS) entry which is preliminary data.</text>
</comment>
<feature type="compositionally biased region" description="Polar residues" evidence="11">
    <location>
        <begin position="588"/>
        <end position="598"/>
    </location>
</feature>
<evidence type="ECO:0000259" key="12">
    <source>
        <dbReference type="PROSITE" id="PS50026"/>
    </source>
</evidence>
<dbReference type="FunFam" id="2.10.25.10:FF:000027">
    <property type="entry name" value="Thrombospondin 3"/>
    <property type="match status" value="1"/>
</dbReference>
<dbReference type="PROSITE" id="PS51234">
    <property type="entry name" value="TSP3"/>
    <property type="match status" value="3"/>
</dbReference>
<accession>A0A834Y6K0</accession>
<evidence type="ECO:0000256" key="8">
    <source>
        <dbReference type="ARBA" id="ARBA00023180"/>
    </source>
</evidence>
<keyword evidence="7 9" id="KW-1015">Disulfide bond</keyword>
<feature type="compositionally biased region" description="Basic and acidic residues" evidence="11">
    <location>
        <begin position="633"/>
        <end position="654"/>
    </location>
</feature>
<evidence type="ECO:0000313" key="15">
    <source>
        <dbReference type="Proteomes" id="UP000639338"/>
    </source>
</evidence>
<keyword evidence="3" id="KW-0732">Signal</keyword>
<feature type="region of interest" description="Disordered" evidence="11">
    <location>
        <begin position="550"/>
        <end position="732"/>
    </location>
</feature>
<dbReference type="InterPro" id="IPR008859">
    <property type="entry name" value="Thrombospondin_C"/>
</dbReference>
<keyword evidence="8" id="KW-0325">Glycoprotein</keyword>
<keyword evidence="4" id="KW-0677">Repeat</keyword>
<feature type="compositionally biased region" description="Basic and acidic residues" evidence="11">
    <location>
        <begin position="692"/>
        <end position="702"/>
    </location>
</feature>
<feature type="compositionally biased region" description="Acidic residues" evidence="11">
    <location>
        <begin position="680"/>
        <end position="691"/>
    </location>
</feature>